<sequence length="486" mass="54151">MASKGDKHRKKGRSSEWSKSGSFMNKPDRGWIHPDFQLDKEAGICYGVRYIGCIEVKESMRSLDFETRTALAREAINRVCEAAGLKTTKKRKIDKKLTKMLGEKPVLQYAGSNVNLTISTECLSLMIMESGEIIASHQMPGISFASGGDAETLDFVSYVAKDLVNGRACHVLECGGGLSEDVITTIGQAFELRFKEYLKNQPKAMEIPDSACPFFEESGLYSNASDIVHVSDGVYSSVKDKMSTVYDTPKEQPLIDFSDKDVNNYDNKENSTSPEFKPNLYDNKENVISEPPPWKPPTPPVIDGLPDAPPPRYKEPPKAVEDPFDLEPFSAELPPPRHKPEQNGIQEKVAEDKALCDTLPPLKENPVPGSPNPSGGNLKSIAPMFEEWYHGALPRKQAEKFLQKDGDFLVRKSSSDPNQFVLSGRQNGMIKHLLLVDPDGVVRTKDHTFESVPHLISYHRSKNFPIISQESVLYLVRPVSNNYTNC</sequence>
<dbReference type="InterPro" id="IPR006020">
    <property type="entry name" value="PTB/PI_dom"/>
</dbReference>
<dbReference type="Pfam" id="PF00017">
    <property type="entry name" value="SH2"/>
    <property type="match status" value="1"/>
</dbReference>
<feature type="region of interest" description="Disordered" evidence="3">
    <location>
        <begin position="1"/>
        <end position="22"/>
    </location>
</feature>
<dbReference type="KEGG" id="cvn:111130165"/>
<evidence type="ECO:0000313" key="7">
    <source>
        <dbReference type="RefSeq" id="XP_022332625.1"/>
    </source>
</evidence>
<dbReference type="InterPro" id="IPR006019">
    <property type="entry name" value="PID_Shc-like"/>
</dbReference>
<dbReference type="SMART" id="SM00252">
    <property type="entry name" value="SH2"/>
    <property type="match status" value="1"/>
</dbReference>
<organism evidence="6 7">
    <name type="scientific">Crassostrea virginica</name>
    <name type="common">Eastern oyster</name>
    <dbReference type="NCBI Taxonomy" id="6565"/>
    <lineage>
        <taxon>Eukaryota</taxon>
        <taxon>Metazoa</taxon>
        <taxon>Spiralia</taxon>
        <taxon>Lophotrochozoa</taxon>
        <taxon>Mollusca</taxon>
        <taxon>Bivalvia</taxon>
        <taxon>Autobranchia</taxon>
        <taxon>Pteriomorphia</taxon>
        <taxon>Ostreida</taxon>
        <taxon>Ostreoidea</taxon>
        <taxon>Ostreidae</taxon>
        <taxon>Crassostrea</taxon>
    </lineage>
</organism>
<evidence type="ECO:0000256" key="1">
    <source>
        <dbReference type="ARBA" id="ARBA00022999"/>
    </source>
</evidence>
<evidence type="ECO:0000313" key="6">
    <source>
        <dbReference type="Proteomes" id="UP000694844"/>
    </source>
</evidence>
<dbReference type="Gene3D" id="2.30.29.30">
    <property type="entry name" value="Pleckstrin-homology domain (PH domain)/Phosphotyrosine-binding domain (PTB)"/>
    <property type="match status" value="1"/>
</dbReference>
<dbReference type="FunFam" id="2.30.29.30:FF:000377">
    <property type="entry name" value="Shc transforming protein"/>
    <property type="match status" value="1"/>
</dbReference>
<feature type="compositionally biased region" description="Basic residues" evidence="3">
    <location>
        <begin position="1"/>
        <end position="12"/>
    </location>
</feature>
<dbReference type="PRINTS" id="PR00401">
    <property type="entry name" value="SH2DOMAIN"/>
</dbReference>
<name>A0A8B8DXG7_CRAVI</name>
<accession>A0A8B8DXG7</accession>
<evidence type="ECO:0000256" key="2">
    <source>
        <dbReference type="PROSITE-ProRule" id="PRU00191"/>
    </source>
</evidence>
<dbReference type="GO" id="GO:0035556">
    <property type="term" value="P:intracellular signal transduction"/>
    <property type="evidence" value="ECO:0007669"/>
    <property type="project" value="InterPro"/>
</dbReference>
<dbReference type="GeneID" id="111130165"/>
<dbReference type="GO" id="GO:0030971">
    <property type="term" value="F:receptor tyrosine kinase binding"/>
    <property type="evidence" value="ECO:0007669"/>
    <property type="project" value="TreeGrafter"/>
</dbReference>
<dbReference type="GO" id="GO:0005886">
    <property type="term" value="C:plasma membrane"/>
    <property type="evidence" value="ECO:0007669"/>
    <property type="project" value="TreeGrafter"/>
</dbReference>
<dbReference type="InterPro" id="IPR036860">
    <property type="entry name" value="SH2_dom_sf"/>
</dbReference>
<dbReference type="SUPFAM" id="SSF55550">
    <property type="entry name" value="SH2 domain"/>
    <property type="match status" value="1"/>
</dbReference>
<feature type="domain" description="PID" evidence="4">
    <location>
        <begin position="43"/>
        <end position="204"/>
    </location>
</feature>
<dbReference type="Gene3D" id="3.30.505.10">
    <property type="entry name" value="SH2 domain"/>
    <property type="match status" value="1"/>
</dbReference>
<feature type="compositionally biased region" description="Pro residues" evidence="3">
    <location>
        <begin position="290"/>
        <end position="300"/>
    </location>
</feature>
<dbReference type="OrthoDB" id="9938362at2759"/>
<dbReference type="RefSeq" id="XP_022332625.1">
    <property type="nucleotide sequence ID" value="XM_022476917.1"/>
</dbReference>
<evidence type="ECO:0000256" key="3">
    <source>
        <dbReference type="SAM" id="MobiDB-lite"/>
    </source>
</evidence>
<evidence type="ECO:0000259" key="5">
    <source>
        <dbReference type="PROSITE" id="PS50001"/>
    </source>
</evidence>
<dbReference type="PANTHER" id="PTHR10337:SF11">
    <property type="entry name" value="DSHC PROTEIN"/>
    <property type="match status" value="1"/>
</dbReference>
<evidence type="ECO:0000313" key="8">
    <source>
        <dbReference type="RefSeq" id="XP_022332813.1"/>
    </source>
</evidence>
<dbReference type="PROSITE" id="PS01179">
    <property type="entry name" value="PID"/>
    <property type="match status" value="1"/>
</dbReference>
<reference evidence="7 8" key="1">
    <citation type="submission" date="2025-04" db="UniProtKB">
        <authorList>
            <consortium name="RefSeq"/>
        </authorList>
    </citation>
    <scope>IDENTIFICATION</scope>
    <source>
        <tissue evidence="7 8">Whole sample</tissue>
    </source>
</reference>
<evidence type="ECO:0000259" key="4">
    <source>
        <dbReference type="PROSITE" id="PS01179"/>
    </source>
</evidence>
<proteinExistence type="predicted"/>
<dbReference type="PRINTS" id="PR00629">
    <property type="entry name" value="SHCPIDOMAIN"/>
</dbReference>
<keyword evidence="1 2" id="KW-0727">SH2 domain</keyword>
<dbReference type="Proteomes" id="UP000694844">
    <property type="component" value="Chromosome 4"/>
</dbReference>
<dbReference type="AlphaFoldDB" id="A0A8B8DXG7"/>
<dbReference type="InterPro" id="IPR000980">
    <property type="entry name" value="SH2"/>
</dbReference>
<gene>
    <name evidence="7" type="primary">LOC111130165</name>
    <name evidence="8" type="synonym">LOC111130271</name>
</gene>
<feature type="compositionally biased region" description="Basic and acidic residues" evidence="3">
    <location>
        <begin position="257"/>
        <end position="269"/>
    </location>
</feature>
<keyword evidence="6" id="KW-1185">Reference proteome</keyword>
<dbReference type="CDD" id="cd01209">
    <property type="entry name" value="PTB_Shc"/>
    <property type="match status" value="1"/>
</dbReference>
<feature type="compositionally biased region" description="Basic and acidic residues" evidence="3">
    <location>
        <begin position="312"/>
        <end position="321"/>
    </location>
</feature>
<feature type="domain" description="SH2" evidence="5">
    <location>
        <begin position="388"/>
        <end position="479"/>
    </location>
</feature>
<dbReference type="InterPro" id="IPR051235">
    <property type="entry name" value="CEP152/SHC-Transforming"/>
</dbReference>
<protein>
    <submittedName>
        <fullName evidence="7 8">SHC-transforming protein 1-like</fullName>
    </submittedName>
</protein>
<dbReference type="SMART" id="SM00462">
    <property type="entry name" value="PTB"/>
    <property type="match status" value="1"/>
</dbReference>
<dbReference type="GO" id="GO:0007169">
    <property type="term" value="P:cell surface receptor protein tyrosine kinase signaling pathway"/>
    <property type="evidence" value="ECO:0007669"/>
    <property type="project" value="TreeGrafter"/>
</dbReference>
<dbReference type="PROSITE" id="PS50001">
    <property type="entry name" value="SH2"/>
    <property type="match status" value="1"/>
</dbReference>
<dbReference type="PANTHER" id="PTHR10337">
    <property type="entry name" value="SHC TRANSFORMING PROTEIN"/>
    <property type="match status" value="1"/>
</dbReference>
<dbReference type="InterPro" id="IPR011993">
    <property type="entry name" value="PH-like_dom_sf"/>
</dbReference>
<dbReference type="SUPFAM" id="SSF50729">
    <property type="entry name" value="PH domain-like"/>
    <property type="match status" value="1"/>
</dbReference>
<dbReference type="Pfam" id="PF00640">
    <property type="entry name" value="PID"/>
    <property type="match status" value="1"/>
</dbReference>
<dbReference type="RefSeq" id="XP_022332813.1">
    <property type="nucleotide sequence ID" value="XM_022477105.1"/>
</dbReference>
<feature type="region of interest" description="Disordered" evidence="3">
    <location>
        <begin position="254"/>
        <end position="324"/>
    </location>
</feature>